<evidence type="ECO:0000313" key="2">
    <source>
        <dbReference type="EMBL" id="KAF5878982.1"/>
    </source>
</evidence>
<keyword evidence="1" id="KW-0472">Membrane</keyword>
<proteinExistence type="predicted"/>
<dbReference type="PANTHER" id="PTHR10622:SF10">
    <property type="entry name" value="HET DOMAIN-CONTAINING PROTEIN"/>
    <property type="match status" value="1"/>
</dbReference>
<dbReference type="GeneID" id="59255285"/>
<comment type="caution">
    <text evidence="2">The sequence shown here is derived from an EMBL/GenBank/DDBJ whole genome shotgun (WGS) entry which is preliminary data.</text>
</comment>
<dbReference type="PANTHER" id="PTHR10622">
    <property type="entry name" value="HET DOMAIN-CONTAINING PROTEIN"/>
    <property type="match status" value="1"/>
</dbReference>
<keyword evidence="1" id="KW-1133">Transmembrane helix</keyword>
<reference evidence="2 3" key="1">
    <citation type="journal article" date="2020" name="Phytopathology">
        <title>A high-quality genome resource of Botrytis fragariae, a new and rapidly spreading fungal pathogen causing strawberry gray mold in the U.S.A.</title>
        <authorList>
            <person name="Wu Y."/>
            <person name="Saski C.A."/>
            <person name="Schnabel G."/>
            <person name="Xiao S."/>
            <person name="Hu M."/>
        </authorList>
    </citation>
    <scope>NUCLEOTIDE SEQUENCE [LARGE SCALE GENOMIC DNA]</scope>
    <source>
        <strain evidence="2 3">BVB16</strain>
    </source>
</reference>
<dbReference type="Proteomes" id="UP000531561">
    <property type="component" value="Unassembled WGS sequence"/>
</dbReference>
<keyword evidence="3" id="KW-1185">Reference proteome</keyword>
<organism evidence="2 3">
    <name type="scientific">Botrytis fragariae</name>
    <dbReference type="NCBI Taxonomy" id="1964551"/>
    <lineage>
        <taxon>Eukaryota</taxon>
        <taxon>Fungi</taxon>
        <taxon>Dikarya</taxon>
        <taxon>Ascomycota</taxon>
        <taxon>Pezizomycotina</taxon>
        <taxon>Leotiomycetes</taxon>
        <taxon>Helotiales</taxon>
        <taxon>Sclerotiniaceae</taxon>
        <taxon>Botrytis</taxon>
    </lineage>
</organism>
<evidence type="ECO:0000313" key="3">
    <source>
        <dbReference type="Proteomes" id="UP000531561"/>
    </source>
</evidence>
<dbReference type="OrthoDB" id="3432186at2759"/>
<evidence type="ECO:0000256" key="1">
    <source>
        <dbReference type="SAM" id="Phobius"/>
    </source>
</evidence>
<protein>
    <submittedName>
        <fullName evidence="2">Putative het domain-containing protein</fullName>
    </submittedName>
</protein>
<dbReference type="AlphaFoldDB" id="A0A8H6B4R1"/>
<accession>A0A8H6B4R1</accession>
<name>A0A8H6B4R1_9HELO</name>
<dbReference type="EMBL" id="JABFCT010000002">
    <property type="protein sequence ID" value="KAF5878982.1"/>
    <property type="molecule type" value="Genomic_DNA"/>
</dbReference>
<sequence>MRLINTTTYEFSEFHGDDIPKYAVLSHTLEHDEVTFQKWAFSRRKAEKKAGYAKIEATCKLALKIGLMYAWMDTCCNDKSSSAELSEAINFMFAWYAGAIVCFAFLADIVEGEVEKVGSQLGRKLREGLNKSR</sequence>
<keyword evidence="1" id="KW-0812">Transmembrane</keyword>
<feature type="transmembrane region" description="Helical" evidence="1">
    <location>
        <begin position="88"/>
        <end position="107"/>
    </location>
</feature>
<dbReference type="RefSeq" id="XP_037197926.1">
    <property type="nucleotide sequence ID" value="XM_037331593.1"/>
</dbReference>
<gene>
    <name evidence="2" type="ORF">Bfra_001155</name>
</gene>